<feature type="domain" description="DUF3492" evidence="1">
    <location>
        <begin position="9"/>
        <end position="279"/>
    </location>
</feature>
<dbReference type="Gene3D" id="3.40.50.2000">
    <property type="entry name" value="Glycogen Phosphorylase B"/>
    <property type="match status" value="2"/>
</dbReference>
<dbReference type="Pfam" id="PF11997">
    <property type="entry name" value="DUF3492"/>
    <property type="match status" value="1"/>
</dbReference>
<dbReference type="PANTHER" id="PTHR12526">
    <property type="entry name" value="GLYCOSYLTRANSFERASE"/>
    <property type="match status" value="1"/>
</dbReference>
<comment type="caution">
    <text evidence="2">The sequence shown here is derived from an EMBL/GenBank/DDBJ whole genome shotgun (WGS) entry which is preliminary data.</text>
</comment>
<gene>
    <name evidence="2" type="ORF">QLQ12_03485</name>
</gene>
<name>A0ABT6WD45_9ACTN</name>
<dbReference type="RefSeq" id="WP_282757058.1">
    <property type="nucleotide sequence ID" value="NZ_JASCTH010000002.1"/>
</dbReference>
<sequence>MNPTPSRERICLLTGGGYPYRRDALGGWCRTLVEGLRRFRFELLTVTDRELPSAPAYPLPFNVGSARAIALGRDPARAERRRGPAPGGAAEAATLLCKGLLGDETPVTAQFTDGLRRIARLCPPSAGDDHADPLAALPLADALLEAWRQRQAGAGGGIPPLPRLSVRDARTAATLLRHAMRALAVPLPEVELVHCVGGTTPLLTALAGRWRTGTPLLLTEARAAVPRQRPAEDRLSVGVRTVLRRFRTSVARIGYAEAELIAPLSTYHHGWALEHGAQPTRLVQVPAGVDPREYPGAAEPTESPTVVWAGSGGPDSGLGLVLDAFTEVAAAIPGVVLHLVGVTAAHEEHCAEQIERTGLGRAVRLHPLPADPRDRYTVGQVVAHVPGPADPPYRLVEAMMSGRAVVGVDVGPAAETIGDTGVLVPTGDPSELAIAIVGLLRAPGRRRALGDAARQRALTHFTVDRVVRVYGALYTDLAAPPPATAFELALTVPAPRIATPATVRWLTRETS</sequence>
<organism evidence="2 3">
    <name type="scientific">Actinoplanes sandaracinus</name>
    <dbReference type="NCBI Taxonomy" id="3045177"/>
    <lineage>
        <taxon>Bacteria</taxon>
        <taxon>Bacillati</taxon>
        <taxon>Actinomycetota</taxon>
        <taxon>Actinomycetes</taxon>
        <taxon>Micromonosporales</taxon>
        <taxon>Micromonosporaceae</taxon>
        <taxon>Actinoplanes</taxon>
    </lineage>
</organism>
<protein>
    <submittedName>
        <fullName evidence="2">DUF3492 domain-containing protein</fullName>
    </submittedName>
</protein>
<proteinExistence type="predicted"/>
<evidence type="ECO:0000313" key="3">
    <source>
        <dbReference type="Proteomes" id="UP001241758"/>
    </source>
</evidence>
<evidence type="ECO:0000259" key="1">
    <source>
        <dbReference type="Pfam" id="PF11997"/>
    </source>
</evidence>
<dbReference type="InterPro" id="IPR022622">
    <property type="entry name" value="DUF3492"/>
</dbReference>
<accession>A0ABT6WD45</accession>
<evidence type="ECO:0000313" key="2">
    <source>
        <dbReference type="EMBL" id="MDI6097664.1"/>
    </source>
</evidence>
<dbReference type="SUPFAM" id="SSF53756">
    <property type="entry name" value="UDP-Glycosyltransferase/glycogen phosphorylase"/>
    <property type="match status" value="1"/>
</dbReference>
<keyword evidence="3" id="KW-1185">Reference proteome</keyword>
<dbReference type="PANTHER" id="PTHR12526:SF636">
    <property type="entry name" value="BLL3647 PROTEIN"/>
    <property type="match status" value="1"/>
</dbReference>
<reference evidence="2 3" key="1">
    <citation type="submission" date="2023-05" db="EMBL/GenBank/DDBJ databases">
        <title>Actinoplanes sp. NEAU-A12 genome sequencing.</title>
        <authorList>
            <person name="Wang Z.-S."/>
        </authorList>
    </citation>
    <scope>NUCLEOTIDE SEQUENCE [LARGE SCALE GENOMIC DNA]</scope>
    <source>
        <strain evidence="2 3">NEAU-A12</strain>
    </source>
</reference>
<dbReference type="Pfam" id="PF13692">
    <property type="entry name" value="Glyco_trans_1_4"/>
    <property type="match status" value="1"/>
</dbReference>
<dbReference type="Proteomes" id="UP001241758">
    <property type="component" value="Unassembled WGS sequence"/>
</dbReference>
<dbReference type="EMBL" id="JASCTH010000002">
    <property type="protein sequence ID" value="MDI6097664.1"/>
    <property type="molecule type" value="Genomic_DNA"/>
</dbReference>